<dbReference type="AlphaFoldDB" id="A0A1I8MVI4"/>
<dbReference type="InterPro" id="IPR050079">
    <property type="entry name" value="DEAD_box_RNA_helicase"/>
</dbReference>
<feature type="region of interest" description="Disordered" evidence="6">
    <location>
        <begin position="646"/>
        <end position="719"/>
    </location>
</feature>
<dbReference type="SMART" id="SM00490">
    <property type="entry name" value="HELICc"/>
    <property type="match status" value="1"/>
</dbReference>
<dbReference type="SUPFAM" id="SSF52540">
    <property type="entry name" value="P-loop containing nucleoside triphosphate hydrolases"/>
    <property type="match status" value="1"/>
</dbReference>
<name>A0A1I8MVI4_MUSDO</name>
<dbReference type="Pfam" id="PF00270">
    <property type="entry name" value="DEAD"/>
    <property type="match status" value="1"/>
</dbReference>
<evidence type="ECO:0000256" key="6">
    <source>
        <dbReference type="SAM" id="MobiDB-lite"/>
    </source>
</evidence>
<keyword evidence="4 5" id="KW-0067">ATP-binding</keyword>
<evidence type="ECO:0000256" key="3">
    <source>
        <dbReference type="ARBA" id="ARBA00022806"/>
    </source>
</evidence>
<dbReference type="InterPro" id="IPR001650">
    <property type="entry name" value="Helicase_C-like"/>
</dbReference>
<dbReference type="PROSITE" id="PS51192">
    <property type="entry name" value="HELICASE_ATP_BIND_1"/>
    <property type="match status" value="1"/>
</dbReference>
<dbReference type="GO" id="GO:0003676">
    <property type="term" value="F:nucleic acid binding"/>
    <property type="evidence" value="ECO:0007669"/>
    <property type="project" value="InterPro"/>
</dbReference>
<dbReference type="eggNOG" id="KOG0350">
    <property type="taxonomic scope" value="Eukaryota"/>
</dbReference>
<accession>A0A1I8MVI4</accession>
<evidence type="ECO:0000313" key="9">
    <source>
        <dbReference type="EnsemblMetazoa" id="MDOA008870-PA"/>
    </source>
</evidence>
<evidence type="ECO:0000256" key="2">
    <source>
        <dbReference type="ARBA" id="ARBA00022801"/>
    </source>
</evidence>
<dbReference type="GO" id="GO:0016787">
    <property type="term" value="F:hydrolase activity"/>
    <property type="evidence" value="ECO:0007669"/>
    <property type="project" value="UniProtKB-KW"/>
</dbReference>
<dbReference type="InterPro" id="IPR011545">
    <property type="entry name" value="DEAD/DEAH_box_helicase_dom"/>
</dbReference>
<dbReference type="EnsemblMetazoa" id="MDOA008870-RA">
    <property type="protein sequence ID" value="MDOA008870-PA"/>
    <property type="gene ID" value="MDOA008870"/>
</dbReference>
<dbReference type="SMART" id="SM00487">
    <property type="entry name" value="DEXDc"/>
    <property type="match status" value="1"/>
</dbReference>
<feature type="compositionally biased region" description="Basic residues" evidence="6">
    <location>
        <begin position="690"/>
        <end position="719"/>
    </location>
</feature>
<dbReference type="PROSITE" id="PS00039">
    <property type="entry name" value="DEAD_ATP_HELICASE"/>
    <property type="match status" value="1"/>
</dbReference>
<evidence type="ECO:0000259" key="8">
    <source>
        <dbReference type="PROSITE" id="PS51194"/>
    </source>
</evidence>
<dbReference type="GO" id="GO:0005524">
    <property type="term" value="F:ATP binding"/>
    <property type="evidence" value="ECO:0007669"/>
    <property type="project" value="UniProtKB-KW"/>
</dbReference>
<feature type="domain" description="Helicase ATP-binding" evidence="7">
    <location>
        <begin position="183"/>
        <end position="387"/>
    </location>
</feature>
<dbReference type="CDD" id="cd17956">
    <property type="entry name" value="DEADc_DDX51"/>
    <property type="match status" value="1"/>
</dbReference>
<evidence type="ECO:0000256" key="5">
    <source>
        <dbReference type="RuleBase" id="RU000492"/>
    </source>
</evidence>
<dbReference type="Pfam" id="PF00271">
    <property type="entry name" value="Helicase_C"/>
    <property type="match status" value="1"/>
</dbReference>
<comment type="similarity">
    <text evidence="5">Belongs to the DEAD box helicase family.</text>
</comment>
<dbReference type="GO" id="GO:0005829">
    <property type="term" value="C:cytosol"/>
    <property type="evidence" value="ECO:0007669"/>
    <property type="project" value="TreeGrafter"/>
</dbReference>
<organism evidence="9">
    <name type="scientific">Musca domestica</name>
    <name type="common">House fly</name>
    <dbReference type="NCBI Taxonomy" id="7370"/>
    <lineage>
        <taxon>Eukaryota</taxon>
        <taxon>Metazoa</taxon>
        <taxon>Ecdysozoa</taxon>
        <taxon>Arthropoda</taxon>
        <taxon>Hexapoda</taxon>
        <taxon>Insecta</taxon>
        <taxon>Pterygota</taxon>
        <taxon>Neoptera</taxon>
        <taxon>Endopterygota</taxon>
        <taxon>Diptera</taxon>
        <taxon>Brachycera</taxon>
        <taxon>Muscomorpha</taxon>
        <taxon>Muscoidea</taxon>
        <taxon>Muscidae</taxon>
        <taxon>Musca</taxon>
    </lineage>
</organism>
<dbReference type="InterPro" id="IPR014001">
    <property type="entry name" value="Helicase_ATP-bd"/>
</dbReference>
<evidence type="ECO:0000256" key="1">
    <source>
        <dbReference type="ARBA" id="ARBA00022741"/>
    </source>
</evidence>
<dbReference type="InterPro" id="IPR000629">
    <property type="entry name" value="RNA-helicase_DEAD-box_CS"/>
</dbReference>
<feature type="compositionally biased region" description="Basic and acidic residues" evidence="6">
    <location>
        <begin position="39"/>
        <end position="54"/>
    </location>
</feature>
<evidence type="ECO:0000259" key="7">
    <source>
        <dbReference type="PROSITE" id="PS51192"/>
    </source>
</evidence>
<feature type="compositionally biased region" description="Basic residues" evidence="6">
    <location>
        <begin position="662"/>
        <end position="675"/>
    </location>
</feature>
<dbReference type="InterPro" id="IPR027417">
    <property type="entry name" value="P-loop_NTPase"/>
</dbReference>
<proteinExistence type="inferred from homology"/>
<feature type="region of interest" description="Disordered" evidence="6">
    <location>
        <begin position="32"/>
        <end position="54"/>
    </location>
</feature>
<dbReference type="PANTHER" id="PTHR47959">
    <property type="entry name" value="ATP-DEPENDENT RNA HELICASE RHLE-RELATED"/>
    <property type="match status" value="1"/>
</dbReference>
<protein>
    <submittedName>
        <fullName evidence="9">Uncharacterized protein</fullName>
    </submittedName>
</protein>
<dbReference type="PROSITE" id="PS51194">
    <property type="entry name" value="HELICASE_CTER"/>
    <property type="match status" value="1"/>
</dbReference>
<dbReference type="Gene3D" id="3.40.50.300">
    <property type="entry name" value="P-loop containing nucleotide triphosphate hydrolases"/>
    <property type="match status" value="2"/>
</dbReference>
<feature type="compositionally biased region" description="Basic and acidic residues" evidence="6">
    <location>
        <begin position="646"/>
        <end position="657"/>
    </location>
</feature>
<dbReference type="VEuPathDB" id="VectorBase:MDOMA2_007375"/>
<reference evidence="9" key="1">
    <citation type="submission" date="2020-05" db="UniProtKB">
        <authorList>
            <consortium name="EnsemblMetazoa"/>
        </authorList>
    </citation>
    <scope>IDENTIFICATION</scope>
    <source>
        <strain evidence="9">Aabys</strain>
    </source>
</reference>
<dbReference type="STRING" id="7370.A0A1I8MVI4"/>
<keyword evidence="1 5" id="KW-0547">Nucleotide-binding</keyword>
<keyword evidence="3 5" id="KW-0347">Helicase</keyword>
<evidence type="ECO:0000256" key="4">
    <source>
        <dbReference type="ARBA" id="ARBA00022840"/>
    </source>
</evidence>
<gene>
    <name evidence="9" type="primary">101899499</name>
</gene>
<dbReference type="CDD" id="cd18787">
    <property type="entry name" value="SF2_C_DEAD"/>
    <property type="match status" value="1"/>
</dbReference>
<dbReference type="GO" id="GO:0003724">
    <property type="term" value="F:RNA helicase activity"/>
    <property type="evidence" value="ECO:0007669"/>
    <property type="project" value="TreeGrafter"/>
</dbReference>
<sequence>MELFAVNRYDVELDKKQSNEDEILQKLLKKVEKRKRKHSESEKKKPKQVEVEDDVVESKEIIASNDIDIAPPEEEDVINAGTYDKEELEVDDTPAVPAFEVLGEDVNAKRRIEVQAVLPAWLAHPHIISTSVAAPSADTAEDSLAECTFLSPQIRGALKEMKISRLFPVQTAVVPWILDAHTKPAPFRPRDVCVSAPTGSGKTLAFAIPVVQILAQRTERKIRALVILPVAELALQVYRVFKKLCEKTDLNVCLLSNHTPLPLEKEKLVESYKGQWYSKVDIVVTTPGRLVEHLHGTEGFCLKNLKFLIIDEADRIMDAVFQNWLYHLDTHVRATSDQLLSGQSAPLCYNELEFAYDRQPHKLLFSATLSQDPEKLQNLRLFQPILFTSVLDNLKELQDKYVEMATSKPASGEFIGKYTTPAELTEKFCLTQNNLKPLTLFALIKELKWQKFLCFTNSVEASERLNFVLQQLFSDEKIRIAELSGSRGKNRCSELLSKFSRGQINGLVCSDALARGIDIPGVDIVISYDPPRHIKTYIHRVGRTARAGRPGTAITLLSQHELDKFHKLLNEVGKVVTAEQETFPDIEEANAKKYQGILQRLREKLVHDKRKKILEMNRAREVKELESQDVTKLTPMEKLQMQATIKIHDSTKTHENETLSNKKLKSFNRKFKKNAAKAENAEKSQDTNAKGKKANKRKGNKGARVKTNKFKQKKPQNKK</sequence>
<dbReference type="VEuPathDB" id="VectorBase:MDOA008870"/>
<dbReference type="PANTHER" id="PTHR47959:SF1">
    <property type="entry name" value="ATP-DEPENDENT RNA HELICASE DBPA"/>
    <property type="match status" value="1"/>
</dbReference>
<dbReference type="OrthoDB" id="3370at2759"/>
<feature type="domain" description="Helicase C-terminal" evidence="8">
    <location>
        <begin position="439"/>
        <end position="591"/>
    </location>
</feature>
<keyword evidence="2 5" id="KW-0378">Hydrolase</keyword>